<dbReference type="InterPro" id="IPR007197">
    <property type="entry name" value="rSAM"/>
</dbReference>
<dbReference type="AlphaFoldDB" id="A0A9D9HRV7"/>
<evidence type="ECO:0000256" key="4">
    <source>
        <dbReference type="ARBA" id="ARBA00022723"/>
    </source>
</evidence>
<dbReference type="SFLD" id="SFLDS00029">
    <property type="entry name" value="Radical_SAM"/>
    <property type="match status" value="1"/>
</dbReference>
<name>A0A9D9HRV7_9BACT</name>
<evidence type="ECO:0000313" key="8">
    <source>
        <dbReference type="EMBL" id="MBO8458890.1"/>
    </source>
</evidence>
<dbReference type="PANTHER" id="PTHR43273">
    <property type="entry name" value="ANAEROBIC SULFATASE-MATURATING ENZYME HOMOLOG ASLB-RELATED"/>
    <property type="match status" value="1"/>
</dbReference>
<evidence type="ECO:0000256" key="5">
    <source>
        <dbReference type="ARBA" id="ARBA00023004"/>
    </source>
</evidence>
<evidence type="ECO:0000256" key="6">
    <source>
        <dbReference type="ARBA" id="ARBA00023014"/>
    </source>
</evidence>
<dbReference type="SFLD" id="SFLDG01384">
    <property type="entry name" value="thioether_bond_formation_requi"/>
    <property type="match status" value="1"/>
</dbReference>
<dbReference type="CDD" id="cd01335">
    <property type="entry name" value="Radical_SAM"/>
    <property type="match status" value="1"/>
</dbReference>
<evidence type="ECO:0000256" key="1">
    <source>
        <dbReference type="ARBA" id="ARBA00001966"/>
    </source>
</evidence>
<dbReference type="EMBL" id="JADIMG010000004">
    <property type="protein sequence ID" value="MBO8458890.1"/>
    <property type="molecule type" value="Genomic_DNA"/>
</dbReference>
<dbReference type="InterPro" id="IPR023885">
    <property type="entry name" value="4Fe4S-binding_SPASM_dom"/>
</dbReference>
<dbReference type="SFLD" id="SFLDG01067">
    <property type="entry name" value="SPASM/twitch_domain_containing"/>
    <property type="match status" value="1"/>
</dbReference>
<keyword evidence="3" id="KW-0949">S-adenosyl-L-methionine</keyword>
<protein>
    <submittedName>
        <fullName evidence="8">Radical SAM protein</fullName>
    </submittedName>
</protein>
<dbReference type="Proteomes" id="UP000823641">
    <property type="component" value="Unassembled WGS sequence"/>
</dbReference>
<dbReference type="GO" id="GO:0051539">
    <property type="term" value="F:4 iron, 4 sulfur cluster binding"/>
    <property type="evidence" value="ECO:0007669"/>
    <property type="project" value="UniProtKB-KW"/>
</dbReference>
<keyword evidence="6" id="KW-0411">Iron-sulfur</keyword>
<dbReference type="InterPro" id="IPR023867">
    <property type="entry name" value="Sulphatase_maturase_rSAM"/>
</dbReference>
<accession>A0A9D9HRV7</accession>
<dbReference type="Gene3D" id="3.20.20.70">
    <property type="entry name" value="Aldolase class I"/>
    <property type="match status" value="1"/>
</dbReference>
<dbReference type="GO" id="GO:0046872">
    <property type="term" value="F:metal ion binding"/>
    <property type="evidence" value="ECO:0007669"/>
    <property type="project" value="UniProtKB-KW"/>
</dbReference>
<evidence type="ECO:0000256" key="2">
    <source>
        <dbReference type="ARBA" id="ARBA00022485"/>
    </source>
</evidence>
<comment type="cofactor">
    <cofactor evidence="1">
        <name>[4Fe-4S] cluster</name>
        <dbReference type="ChEBI" id="CHEBI:49883"/>
    </cofactor>
</comment>
<organism evidence="8 9">
    <name type="scientific">Candidatus Gallipaludibacter merdavium</name>
    <dbReference type="NCBI Taxonomy" id="2840839"/>
    <lineage>
        <taxon>Bacteria</taxon>
        <taxon>Pseudomonadati</taxon>
        <taxon>Bacteroidota</taxon>
        <taxon>Bacteroidia</taxon>
        <taxon>Bacteroidales</taxon>
        <taxon>Candidatus Gallipaludibacter</taxon>
    </lineage>
</organism>
<dbReference type="InterPro" id="IPR058240">
    <property type="entry name" value="rSAM_sf"/>
</dbReference>
<dbReference type="SFLD" id="SFLDG01386">
    <property type="entry name" value="main_SPASM_domain-containing"/>
    <property type="match status" value="1"/>
</dbReference>
<dbReference type="PROSITE" id="PS51918">
    <property type="entry name" value="RADICAL_SAM"/>
    <property type="match status" value="1"/>
</dbReference>
<reference evidence="8" key="2">
    <citation type="journal article" date="2021" name="PeerJ">
        <title>Extensive microbial diversity within the chicken gut microbiome revealed by metagenomics and culture.</title>
        <authorList>
            <person name="Gilroy R."/>
            <person name="Ravi A."/>
            <person name="Getino M."/>
            <person name="Pursley I."/>
            <person name="Horton D.L."/>
            <person name="Alikhan N.F."/>
            <person name="Baker D."/>
            <person name="Gharbi K."/>
            <person name="Hall N."/>
            <person name="Watson M."/>
            <person name="Adriaenssens E.M."/>
            <person name="Foster-Nyarko E."/>
            <person name="Jarju S."/>
            <person name="Secka A."/>
            <person name="Antonio M."/>
            <person name="Oren A."/>
            <person name="Chaudhuri R.R."/>
            <person name="La Ragione R."/>
            <person name="Hildebrand F."/>
            <person name="Pallen M.J."/>
        </authorList>
    </citation>
    <scope>NUCLEOTIDE SEQUENCE</scope>
    <source>
        <strain evidence="8">G3-3990</strain>
    </source>
</reference>
<keyword evidence="2" id="KW-0004">4Fe-4S</keyword>
<proteinExistence type="predicted"/>
<dbReference type="PANTHER" id="PTHR43273:SF8">
    <property type="entry name" value="RADICAL SAM DOMAIN PROTEIN"/>
    <property type="match status" value="1"/>
</dbReference>
<feature type="domain" description="Radical SAM core" evidence="7">
    <location>
        <begin position="85"/>
        <end position="313"/>
    </location>
</feature>
<evidence type="ECO:0000313" key="9">
    <source>
        <dbReference type="Proteomes" id="UP000823641"/>
    </source>
</evidence>
<dbReference type="Pfam" id="PF04055">
    <property type="entry name" value="Radical_SAM"/>
    <property type="match status" value="1"/>
</dbReference>
<reference evidence="8" key="1">
    <citation type="submission" date="2020-10" db="EMBL/GenBank/DDBJ databases">
        <authorList>
            <person name="Gilroy R."/>
        </authorList>
    </citation>
    <scope>NUCLEOTIDE SEQUENCE</scope>
    <source>
        <strain evidence="8">G3-3990</strain>
    </source>
</reference>
<evidence type="ECO:0000256" key="3">
    <source>
        <dbReference type="ARBA" id="ARBA00022691"/>
    </source>
</evidence>
<keyword evidence="5" id="KW-0408">Iron</keyword>
<sequence>MIPKYKYIEPFKISDEVGTFIGTYFFSNKDYSFLLNAENGCSIVLDSALTNEIQNHNISEALAMRLTQRGLISNKNTLSPVVKEIEQPTFFIFDLTQACNFRCVYCFRHLEDKITTITDDNLDAITSYIINYCKKYQIKDFCIQPWGGEPLIAFEKIKRMDDAFKAADLHPLISIETNASLITEELAKEASERNIRLGISIDGFPEIQNMHRPLMSGAPSFEKIKRGVEIISKFANLKQFGVVCVLTSRSFPFLADIIEFFGTELKIKCFKLNLIKDNPVMKDAQLCLSDEQITEAQNILIDKLINLNQRGYEITELNVQEKLMNLLVRAKSNICTSRGCMGGTKMIAFDQDGRIYPCDVTDYKEESIGDAHVSGDLVELVRTAKRQKRDFFAKKYSKDCGQCPFWFFCKGGCTTAIKYKIGKVEGIDHQECFSNLSLYPRLIDIILTNPKAVCNLTRHRVNIVEE</sequence>
<keyword evidence="4" id="KW-0479">Metal-binding</keyword>
<gene>
    <name evidence="8" type="ORF">IAA73_00930</name>
</gene>
<dbReference type="PROSITE" id="PS01305">
    <property type="entry name" value="MOAA_NIFB_PQQE"/>
    <property type="match status" value="1"/>
</dbReference>
<dbReference type="InterPro" id="IPR013785">
    <property type="entry name" value="Aldolase_TIM"/>
</dbReference>
<dbReference type="NCBIfam" id="TIGR04085">
    <property type="entry name" value="rSAM_more_4Fe4S"/>
    <property type="match status" value="1"/>
</dbReference>
<evidence type="ECO:0000259" key="7">
    <source>
        <dbReference type="PROSITE" id="PS51918"/>
    </source>
</evidence>
<dbReference type="SUPFAM" id="SSF102114">
    <property type="entry name" value="Radical SAM enzymes"/>
    <property type="match status" value="1"/>
</dbReference>
<comment type="caution">
    <text evidence="8">The sequence shown here is derived from an EMBL/GenBank/DDBJ whole genome shotgun (WGS) entry which is preliminary data.</text>
</comment>
<dbReference type="GO" id="GO:0016491">
    <property type="term" value="F:oxidoreductase activity"/>
    <property type="evidence" value="ECO:0007669"/>
    <property type="project" value="InterPro"/>
</dbReference>
<dbReference type="InterPro" id="IPR000385">
    <property type="entry name" value="MoaA_NifB_PqqE_Fe-S-bd_CS"/>
</dbReference>